<protein>
    <submittedName>
        <fullName evidence="2">Uncharacterized protein</fullName>
    </submittedName>
</protein>
<keyword evidence="3" id="KW-1185">Reference proteome</keyword>
<feature type="compositionally biased region" description="Gly residues" evidence="1">
    <location>
        <begin position="21"/>
        <end position="30"/>
    </location>
</feature>
<evidence type="ECO:0000256" key="1">
    <source>
        <dbReference type="SAM" id="MobiDB-lite"/>
    </source>
</evidence>
<accession>A0A843X9E2</accession>
<dbReference type="AlphaFoldDB" id="A0A843X9E2"/>
<dbReference type="EMBL" id="NMUH01006772">
    <property type="protein sequence ID" value="MQM15969.1"/>
    <property type="molecule type" value="Genomic_DNA"/>
</dbReference>
<reference evidence="2" key="1">
    <citation type="submission" date="2017-07" db="EMBL/GenBank/DDBJ databases">
        <title>Taro Niue Genome Assembly and Annotation.</title>
        <authorList>
            <person name="Atibalentja N."/>
            <person name="Keating K."/>
            <person name="Fields C.J."/>
        </authorList>
    </citation>
    <scope>NUCLEOTIDE SEQUENCE</scope>
    <source>
        <strain evidence="2">Niue_2</strain>
        <tissue evidence="2">Leaf</tissue>
    </source>
</reference>
<dbReference type="Proteomes" id="UP000652761">
    <property type="component" value="Unassembled WGS sequence"/>
</dbReference>
<feature type="region of interest" description="Disordered" evidence="1">
    <location>
        <begin position="1"/>
        <end position="33"/>
    </location>
</feature>
<sequence length="209" mass="22277">MVIYPSTPPPPVVDEGALTLPGGGRDGGSADGDALTFKNWSSHPHEGEQSYPGQDFTAHFPCATRAKFSLLREEKGSFHYGAVGVLPLLDSGFDIFPSALLGYNPIIPINPEDTAAVGPLPCPLPTAGEKEASHSAAQTPIIVHCFDQPLHPFPSHCEQKSGPMGSLISQATVYQGDPICHATEGDKREKGRPKQVEDDFALVLLIELL</sequence>
<gene>
    <name evidence="2" type="ORF">Taro_048924</name>
</gene>
<evidence type="ECO:0000313" key="2">
    <source>
        <dbReference type="EMBL" id="MQM15969.1"/>
    </source>
</evidence>
<name>A0A843X9E2_COLES</name>
<evidence type="ECO:0000313" key="3">
    <source>
        <dbReference type="Proteomes" id="UP000652761"/>
    </source>
</evidence>
<feature type="compositionally biased region" description="Pro residues" evidence="1">
    <location>
        <begin position="1"/>
        <end position="12"/>
    </location>
</feature>
<comment type="caution">
    <text evidence="2">The sequence shown here is derived from an EMBL/GenBank/DDBJ whole genome shotgun (WGS) entry which is preliminary data.</text>
</comment>
<proteinExistence type="predicted"/>
<organism evidence="2 3">
    <name type="scientific">Colocasia esculenta</name>
    <name type="common">Wild taro</name>
    <name type="synonym">Arum esculentum</name>
    <dbReference type="NCBI Taxonomy" id="4460"/>
    <lineage>
        <taxon>Eukaryota</taxon>
        <taxon>Viridiplantae</taxon>
        <taxon>Streptophyta</taxon>
        <taxon>Embryophyta</taxon>
        <taxon>Tracheophyta</taxon>
        <taxon>Spermatophyta</taxon>
        <taxon>Magnoliopsida</taxon>
        <taxon>Liliopsida</taxon>
        <taxon>Araceae</taxon>
        <taxon>Aroideae</taxon>
        <taxon>Colocasieae</taxon>
        <taxon>Colocasia</taxon>
    </lineage>
</organism>